<keyword evidence="3" id="KW-1185">Reference proteome</keyword>
<organism evidence="2 3">
    <name type="scientific">Allacma fusca</name>
    <dbReference type="NCBI Taxonomy" id="39272"/>
    <lineage>
        <taxon>Eukaryota</taxon>
        <taxon>Metazoa</taxon>
        <taxon>Ecdysozoa</taxon>
        <taxon>Arthropoda</taxon>
        <taxon>Hexapoda</taxon>
        <taxon>Collembola</taxon>
        <taxon>Symphypleona</taxon>
        <taxon>Sminthuridae</taxon>
        <taxon>Allacma</taxon>
    </lineage>
</organism>
<feature type="compositionally biased region" description="Basic residues" evidence="1">
    <location>
        <begin position="216"/>
        <end position="226"/>
    </location>
</feature>
<proteinExistence type="predicted"/>
<feature type="compositionally biased region" description="Polar residues" evidence="1">
    <location>
        <begin position="146"/>
        <end position="158"/>
    </location>
</feature>
<feature type="region of interest" description="Disordered" evidence="1">
    <location>
        <begin position="132"/>
        <end position="193"/>
    </location>
</feature>
<dbReference type="Proteomes" id="UP000708208">
    <property type="component" value="Unassembled WGS sequence"/>
</dbReference>
<feature type="region of interest" description="Disordered" evidence="1">
    <location>
        <begin position="216"/>
        <end position="255"/>
    </location>
</feature>
<feature type="compositionally biased region" description="Basic and acidic residues" evidence="1">
    <location>
        <begin position="76"/>
        <end position="103"/>
    </location>
</feature>
<feature type="region of interest" description="Disordered" evidence="1">
    <location>
        <begin position="1"/>
        <end position="110"/>
    </location>
</feature>
<feature type="compositionally biased region" description="Low complexity" evidence="1">
    <location>
        <begin position="18"/>
        <end position="29"/>
    </location>
</feature>
<evidence type="ECO:0000313" key="3">
    <source>
        <dbReference type="Proteomes" id="UP000708208"/>
    </source>
</evidence>
<accession>A0A8J2LGM5</accession>
<protein>
    <submittedName>
        <fullName evidence="2">Uncharacterized protein</fullName>
    </submittedName>
</protein>
<evidence type="ECO:0000313" key="2">
    <source>
        <dbReference type="EMBL" id="CAG7832689.1"/>
    </source>
</evidence>
<feature type="compositionally biased region" description="Low complexity" evidence="1">
    <location>
        <begin position="231"/>
        <end position="243"/>
    </location>
</feature>
<sequence length="341" mass="37880">MAASNSKSNSDSKEDPLPSESQSSELSSLIEHFTSTAINKGPKTSQSAGVRKGKQNSAHGSKGARKGNNTRGVKAKVKEPKQHHNEPKQHHNEPKQHHNEPKNRNLNVMRKIMSTFKRTSDHKRIVIKYAAPDGLVVARERENDDTSAGTKSQQSATVISPPDFNYQLQSPPEEETDEELEEEDQGDYDNIDPENIRIPLKTIAINELLFPQGRFGRKWANQKRKKNSEMNPKPSNTSSSTKTTSEDPNVTSYYDWDDGLDTLSVRTEDIFTNGGELVPNFNSRTVHDNSGTLTDPSSGSAAASFPKSKISKIQTNSAPIRVVHSHVITPFRLNKTNWNVA</sequence>
<feature type="compositionally biased region" description="Polar residues" evidence="1">
    <location>
        <begin position="33"/>
        <end position="48"/>
    </location>
</feature>
<gene>
    <name evidence="2" type="ORF">AFUS01_LOCUS42366</name>
</gene>
<comment type="caution">
    <text evidence="2">The sequence shown here is derived from an EMBL/GenBank/DDBJ whole genome shotgun (WGS) entry which is preliminary data.</text>
</comment>
<feature type="compositionally biased region" description="Acidic residues" evidence="1">
    <location>
        <begin position="172"/>
        <end position="192"/>
    </location>
</feature>
<dbReference type="AlphaFoldDB" id="A0A8J2LGM5"/>
<reference evidence="2" key="1">
    <citation type="submission" date="2021-06" db="EMBL/GenBank/DDBJ databases">
        <authorList>
            <person name="Hodson N. C."/>
            <person name="Mongue J. A."/>
            <person name="Jaron S. K."/>
        </authorList>
    </citation>
    <scope>NUCLEOTIDE SEQUENCE</scope>
</reference>
<evidence type="ECO:0000256" key="1">
    <source>
        <dbReference type="SAM" id="MobiDB-lite"/>
    </source>
</evidence>
<dbReference type="EMBL" id="CAJVCH010566463">
    <property type="protein sequence ID" value="CAG7832689.1"/>
    <property type="molecule type" value="Genomic_DNA"/>
</dbReference>
<name>A0A8J2LGM5_9HEXA</name>